<keyword evidence="4" id="KW-0802">TPR repeat</keyword>
<dbReference type="RefSeq" id="WP_101681611.1">
    <property type="nucleotide sequence ID" value="NZ_PJRP01000004.1"/>
</dbReference>
<comment type="caution">
    <text evidence="5">The sequence shown here is derived from an EMBL/GenBank/DDBJ whole genome shotgun (WGS) entry which is preliminary data.</text>
</comment>
<dbReference type="Proteomes" id="UP000234341">
    <property type="component" value="Unassembled WGS sequence"/>
</dbReference>
<dbReference type="AlphaFoldDB" id="A0A2N5CDC3"/>
<comment type="similarity">
    <text evidence="1">Belongs to the TTC38 family.</text>
</comment>
<keyword evidence="3" id="KW-0677">Repeat</keyword>
<evidence type="ECO:0000256" key="3">
    <source>
        <dbReference type="ARBA" id="ARBA00022737"/>
    </source>
</evidence>
<evidence type="ECO:0000256" key="1">
    <source>
        <dbReference type="ARBA" id="ARBA00005857"/>
    </source>
</evidence>
<dbReference type="PANTHER" id="PTHR16263">
    <property type="entry name" value="TETRATRICOPEPTIDE REPEAT PROTEIN 38"/>
    <property type="match status" value="1"/>
</dbReference>
<evidence type="ECO:0000313" key="5">
    <source>
        <dbReference type="EMBL" id="PLQ00240.1"/>
    </source>
</evidence>
<proteinExistence type="inferred from homology"/>
<reference evidence="5 6" key="1">
    <citation type="submission" date="2017-12" db="EMBL/GenBank/DDBJ databases">
        <title>Genome sequence of the active heterotrophic nitrifier-denitrifier, Cupriavidus pauculus UM1.</title>
        <authorList>
            <person name="Putonti C."/>
            <person name="Castignetti D."/>
        </authorList>
    </citation>
    <scope>NUCLEOTIDE SEQUENCE [LARGE SCALE GENOMIC DNA]</scope>
    <source>
        <strain evidence="5 6">UM1</strain>
    </source>
</reference>
<protein>
    <recommendedName>
        <fullName evidence="2">Tetratricopeptide repeat protein 38</fullName>
    </recommendedName>
</protein>
<dbReference type="SUPFAM" id="SSF48452">
    <property type="entry name" value="TPR-like"/>
    <property type="match status" value="1"/>
</dbReference>
<evidence type="ECO:0000313" key="6">
    <source>
        <dbReference type="Proteomes" id="UP000234341"/>
    </source>
</evidence>
<gene>
    <name evidence="5" type="ORF">CYJ10_11290</name>
</gene>
<evidence type="ECO:0000256" key="4">
    <source>
        <dbReference type="ARBA" id="ARBA00022803"/>
    </source>
</evidence>
<dbReference type="OrthoDB" id="9815900at2"/>
<name>A0A2N5CDC3_9BURK</name>
<dbReference type="InterPro" id="IPR033891">
    <property type="entry name" value="TTC38"/>
</dbReference>
<dbReference type="EMBL" id="PJRP01000004">
    <property type="protein sequence ID" value="PLQ00240.1"/>
    <property type="molecule type" value="Genomic_DNA"/>
</dbReference>
<organism evidence="5 6">
    <name type="scientific">Cupriavidus pauculus</name>
    <dbReference type="NCBI Taxonomy" id="82633"/>
    <lineage>
        <taxon>Bacteria</taxon>
        <taxon>Pseudomonadati</taxon>
        <taxon>Pseudomonadota</taxon>
        <taxon>Betaproteobacteria</taxon>
        <taxon>Burkholderiales</taxon>
        <taxon>Burkholderiaceae</taxon>
        <taxon>Cupriavidus</taxon>
    </lineage>
</organism>
<dbReference type="PANTHER" id="PTHR16263:SF4">
    <property type="entry name" value="TETRATRICOPEPTIDE REPEAT PROTEIN 38"/>
    <property type="match status" value="1"/>
</dbReference>
<accession>A0A2N5CDC3</accession>
<sequence length="431" mass="46935">MPEDRFGLNLSTTSNAARDAYVAGVDSVMAGVAGYREHLAESLRHDPSFALATIALARGRFLDGEIAVGRELAAAARDQVARHSPRERSHVNVLALSIEGKPGEAMRAMHEHVENWPRDGMVVAPATSVFGLYGFSGDPDHEEKLYQFLSSLASAYGHDWWFDAVLGFAACETGRLDEAWTLLNRALAANPRHAHAAHFRAHVMYERGESAAILEFLDAWLPDHDPRSLTHCHISWHVALAALALGKLDRAWDAYRRGVRPGAAWGPPINVVTDGVSFLWRAELAGSPRDEDAWRELHAHALRCYPKAGLGYADAHALIACVVSEDIASLQGRIAEISERLEAQSYPAGESVTRIAEGFAAYAAGDWDAAIHALQAAWPLTVRIGGSRAQRDLVALTLVAAYLKAGRPDAARTMIEKQQDRSMAIVVDGYS</sequence>
<dbReference type="Gene3D" id="1.25.40.10">
    <property type="entry name" value="Tetratricopeptide repeat domain"/>
    <property type="match status" value="1"/>
</dbReference>
<dbReference type="InterPro" id="IPR011990">
    <property type="entry name" value="TPR-like_helical_dom_sf"/>
</dbReference>
<evidence type="ECO:0000256" key="2">
    <source>
        <dbReference type="ARBA" id="ARBA00019992"/>
    </source>
</evidence>